<feature type="domain" description="GST N-terminal" evidence="3">
    <location>
        <begin position="64"/>
        <end position="143"/>
    </location>
</feature>
<dbReference type="FunFam" id="3.40.30.10:FF:000123">
    <property type="entry name" value="Glutathione transferase o1"/>
    <property type="match status" value="1"/>
</dbReference>
<dbReference type="Pfam" id="PF13410">
    <property type="entry name" value="GST_C_2"/>
    <property type="match status" value="1"/>
</dbReference>
<dbReference type="AlphaFoldDB" id="A0A1P8L0S8"/>
<dbReference type="PRINTS" id="PR01625">
    <property type="entry name" value="GSTRNSFRASEO"/>
</dbReference>
<evidence type="ECO:0000259" key="3">
    <source>
        <dbReference type="PROSITE" id="PS50404"/>
    </source>
</evidence>
<dbReference type="InterPro" id="IPR050983">
    <property type="entry name" value="GST_Omega/HSP26"/>
</dbReference>
<evidence type="ECO:0000256" key="1">
    <source>
        <dbReference type="ARBA" id="ARBA00011067"/>
    </source>
</evidence>
<dbReference type="PROSITE" id="PS50405">
    <property type="entry name" value="GST_CTER"/>
    <property type="match status" value="1"/>
</dbReference>
<dbReference type="SUPFAM" id="SSF52833">
    <property type="entry name" value="Thioredoxin-like"/>
    <property type="match status" value="1"/>
</dbReference>
<evidence type="ECO:0000313" key="5">
    <source>
        <dbReference type="EMBL" id="APW77574.1"/>
    </source>
</evidence>
<sequence>MITSTLSFAMHIIITSYRVLAPVSSILQSVLPYTYRNMASAIKKSVDFNPKHLKTGDPLPKWNGKLRLYNMRYCPYAQRSVLALIAKNVEYEIVNIDLVNKPEWLKSKSPLGKVPALEIADGVCITESLIVSEYIDEVFSQRPLLPKDPVKRAKDKILVEMISPMHAFIFKIFRAPDTINEDTIKNYNTVLQFIEDELKQRRTTFLDGSEPGYADYMIWPWFERVPAAIEFDSRIAIDEKKYPLLVQYIRNMQKDPVVKEYIISNDIYKRFFESYKTGAPDYELLNK</sequence>
<dbReference type="SFLD" id="SFLDG00358">
    <property type="entry name" value="Main_(cytGST)"/>
    <property type="match status" value="1"/>
</dbReference>
<dbReference type="InterPro" id="IPR005442">
    <property type="entry name" value="GST_omega"/>
</dbReference>
<dbReference type="SFLD" id="SFLDS00019">
    <property type="entry name" value="Glutathione_Transferase_(cytos"/>
    <property type="match status" value="1"/>
</dbReference>
<accession>A0A1P8L0S8</accession>
<dbReference type="InterPro" id="IPR004045">
    <property type="entry name" value="Glutathione_S-Trfase_N"/>
</dbReference>
<evidence type="ECO:0000259" key="4">
    <source>
        <dbReference type="PROSITE" id="PS50405"/>
    </source>
</evidence>
<dbReference type="PROSITE" id="PS50404">
    <property type="entry name" value="GST_NTER"/>
    <property type="match status" value="1"/>
</dbReference>
<keyword evidence="2" id="KW-0560">Oxidoreductase</keyword>
<dbReference type="PANTHER" id="PTHR43968">
    <property type="match status" value="1"/>
</dbReference>
<dbReference type="InterPro" id="IPR010987">
    <property type="entry name" value="Glutathione-S-Trfase_C-like"/>
</dbReference>
<dbReference type="GO" id="GO:0005737">
    <property type="term" value="C:cytoplasm"/>
    <property type="evidence" value="ECO:0007669"/>
    <property type="project" value="InterPro"/>
</dbReference>
<dbReference type="Gene3D" id="1.20.1050.10">
    <property type="match status" value="1"/>
</dbReference>
<organism evidence="5">
    <name type="scientific">Pieris rapae</name>
    <name type="common">Small white butterfly</name>
    <name type="synonym">Artogeia rapae</name>
    <dbReference type="NCBI Taxonomy" id="64459"/>
    <lineage>
        <taxon>Eukaryota</taxon>
        <taxon>Metazoa</taxon>
        <taxon>Ecdysozoa</taxon>
        <taxon>Arthropoda</taxon>
        <taxon>Hexapoda</taxon>
        <taxon>Insecta</taxon>
        <taxon>Pterygota</taxon>
        <taxon>Neoptera</taxon>
        <taxon>Endopterygota</taxon>
        <taxon>Lepidoptera</taxon>
        <taxon>Glossata</taxon>
        <taxon>Ditrysia</taxon>
        <taxon>Papilionoidea</taxon>
        <taxon>Pieridae</taxon>
        <taxon>Pierinae</taxon>
        <taxon>Pieris</taxon>
    </lineage>
</organism>
<dbReference type="Pfam" id="PF13417">
    <property type="entry name" value="GST_N_3"/>
    <property type="match status" value="1"/>
</dbReference>
<evidence type="ECO:0000256" key="2">
    <source>
        <dbReference type="ARBA" id="ARBA00023002"/>
    </source>
</evidence>
<name>A0A1P8L0S8_PIERA</name>
<dbReference type="InterPro" id="IPR040079">
    <property type="entry name" value="Glutathione_S-Trfase"/>
</dbReference>
<feature type="domain" description="GST C-terminal" evidence="4">
    <location>
        <begin position="148"/>
        <end position="271"/>
    </location>
</feature>
<reference evidence="5" key="1">
    <citation type="submission" date="2016-05" db="EMBL/GenBank/DDBJ databases">
        <title>Identification of glutathione S-transferase genes from Pieris rapae.</title>
        <authorList>
            <person name="Liu S."/>
            <person name="Li S.-G."/>
        </authorList>
    </citation>
    <scope>NUCLEOTIDE SEQUENCE</scope>
    <source>
        <strain evidence="5">HF</strain>
    </source>
</reference>
<dbReference type="GO" id="GO:0045174">
    <property type="term" value="F:glutathione dehydrogenase (ascorbate) activity"/>
    <property type="evidence" value="ECO:0007669"/>
    <property type="project" value="TreeGrafter"/>
</dbReference>
<dbReference type="Gene3D" id="3.40.30.10">
    <property type="entry name" value="Glutaredoxin"/>
    <property type="match status" value="1"/>
</dbReference>
<dbReference type="EMBL" id="KX229713">
    <property type="protein sequence ID" value="APW77574.1"/>
    <property type="molecule type" value="mRNA"/>
</dbReference>
<dbReference type="PANTHER" id="PTHR43968:SF6">
    <property type="entry name" value="GLUTATHIONE S-TRANSFERASE OMEGA"/>
    <property type="match status" value="1"/>
</dbReference>
<proteinExistence type="evidence at transcript level"/>
<dbReference type="SUPFAM" id="SSF47616">
    <property type="entry name" value="GST C-terminal domain-like"/>
    <property type="match status" value="1"/>
</dbReference>
<protein>
    <submittedName>
        <fullName evidence="5">Glutathione S-transferase omega 2</fullName>
    </submittedName>
</protein>
<comment type="similarity">
    <text evidence="1">Belongs to the GST superfamily. Omega family.</text>
</comment>
<dbReference type="GO" id="GO:0004364">
    <property type="term" value="F:glutathione transferase activity"/>
    <property type="evidence" value="ECO:0007669"/>
    <property type="project" value="InterPro"/>
</dbReference>
<dbReference type="FunFam" id="1.20.1050.10:FF:000009">
    <property type="entry name" value="Glutathione S-transferase omega-1"/>
    <property type="match status" value="1"/>
</dbReference>
<dbReference type="InterPro" id="IPR036249">
    <property type="entry name" value="Thioredoxin-like_sf"/>
</dbReference>
<dbReference type="InterPro" id="IPR036282">
    <property type="entry name" value="Glutathione-S-Trfase_C_sf"/>
</dbReference>
<dbReference type="GO" id="GO:0006749">
    <property type="term" value="P:glutathione metabolic process"/>
    <property type="evidence" value="ECO:0007669"/>
    <property type="project" value="TreeGrafter"/>
</dbReference>
<keyword evidence="5" id="KW-0808">Transferase</keyword>